<proteinExistence type="predicted"/>
<organism evidence="2 3">
    <name type="scientific">Natribaculum luteum</name>
    <dbReference type="NCBI Taxonomy" id="1586232"/>
    <lineage>
        <taxon>Archaea</taxon>
        <taxon>Methanobacteriati</taxon>
        <taxon>Methanobacteriota</taxon>
        <taxon>Stenosarchaea group</taxon>
        <taxon>Halobacteria</taxon>
        <taxon>Halobacteriales</taxon>
        <taxon>Natrialbaceae</taxon>
        <taxon>Natribaculum</taxon>
    </lineage>
</organism>
<dbReference type="InterPro" id="IPR058273">
    <property type="entry name" value="DUF7967"/>
</dbReference>
<reference evidence="2 3" key="1">
    <citation type="journal article" date="2014" name="Int. J. Syst. Evol. Microbiol.">
        <title>Complete genome sequence of Corynebacterium casei LMG S-19264T (=DSM 44701T), isolated from a smear-ripened cheese.</title>
        <authorList>
            <consortium name="US DOE Joint Genome Institute (JGI-PGF)"/>
            <person name="Walter F."/>
            <person name="Albersmeier A."/>
            <person name="Kalinowski J."/>
            <person name="Ruckert C."/>
        </authorList>
    </citation>
    <scope>NUCLEOTIDE SEQUENCE [LARGE SCALE GENOMIC DNA]</scope>
    <source>
        <strain evidence="2 3">IBRC-M 10912</strain>
    </source>
</reference>
<dbReference type="Proteomes" id="UP001595821">
    <property type="component" value="Unassembled WGS sequence"/>
</dbReference>
<gene>
    <name evidence="2" type="ORF">ACFOZ7_19170</name>
</gene>
<name>A0ABD5P3X1_9EURY</name>
<comment type="caution">
    <text evidence="2">The sequence shown here is derived from an EMBL/GenBank/DDBJ whole genome shotgun (WGS) entry which is preliminary data.</text>
</comment>
<dbReference type="AlphaFoldDB" id="A0ABD5P3X1"/>
<accession>A0ABD5P3X1</accession>
<dbReference type="EMBL" id="JBHSDJ010000130">
    <property type="protein sequence ID" value="MFC4249021.1"/>
    <property type="molecule type" value="Genomic_DNA"/>
</dbReference>
<evidence type="ECO:0000259" key="1">
    <source>
        <dbReference type="Pfam" id="PF25921"/>
    </source>
</evidence>
<sequence length="106" mass="12006">MTDASARTIDAPEADDGDVRVWMVERTFSEDSPNILVMVYATPDGRYYLQKERAYNRFGSRGAPTVTAAMTVDAERLAAVDDEKTVERYASEARRMRERHDPDDSV</sequence>
<evidence type="ECO:0000313" key="2">
    <source>
        <dbReference type="EMBL" id="MFC4249021.1"/>
    </source>
</evidence>
<feature type="domain" description="DUF7967" evidence="1">
    <location>
        <begin position="17"/>
        <end position="106"/>
    </location>
</feature>
<evidence type="ECO:0000313" key="3">
    <source>
        <dbReference type="Proteomes" id="UP001595821"/>
    </source>
</evidence>
<protein>
    <recommendedName>
        <fullName evidence="1">DUF7967 domain-containing protein</fullName>
    </recommendedName>
</protein>
<dbReference type="Pfam" id="PF25921">
    <property type="entry name" value="DUF7967"/>
    <property type="match status" value="1"/>
</dbReference>
<dbReference type="RefSeq" id="WP_246970164.1">
    <property type="nucleotide sequence ID" value="NZ_CP095397.1"/>
</dbReference>
<dbReference type="GeneID" id="71855570"/>